<keyword evidence="9" id="KW-1185">Reference proteome</keyword>
<dbReference type="InterPro" id="IPR016071">
    <property type="entry name" value="Staphylococal_nuclease_OB-fold"/>
</dbReference>
<evidence type="ECO:0000259" key="7">
    <source>
        <dbReference type="PROSITE" id="PS50830"/>
    </source>
</evidence>
<dbReference type="InterPro" id="IPR016685">
    <property type="entry name" value="Silence_cplx_Nase-comp_TudorSN"/>
</dbReference>
<evidence type="ECO:0000313" key="8">
    <source>
        <dbReference type="EMBL" id="KOO31819.1"/>
    </source>
</evidence>
<dbReference type="Pfam" id="PF00565">
    <property type="entry name" value="SNase"/>
    <property type="match status" value="4"/>
</dbReference>
<keyword evidence="3" id="KW-0677">Repeat</keyword>
<evidence type="ECO:0000313" key="9">
    <source>
        <dbReference type="Proteomes" id="UP000037460"/>
    </source>
</evidence>
<evidence type="ECO:0000256" key="5">
    <source>
        <dbReference type="SAM" id="MobiDB-lite"/>
    </source>
</evidence>
<name>A0A0M0JZ25_9EUKA</name>
<dbReference type="CDD" id="cd00175">
    <property type="entry name" value="SNc"/>
    <property type="match status" value="2"/>
</dbReference>
<sequence length="871" mass="93988">MAQPQALPAIVKSVLSGDSLLLMGRDASRGPPPEKLISLSGIAAPRMGSKTAADQPYAWASREFLRRQVLGKCVTFISEPPAGAPPAGNRGFGSVCLEDGTSLAVLVAVNGWAKARPGGPEDIVQAANAAEAQGIGLWAPGPSGDAVRDVKYAGSFEPEDLFKRFGSSPQPAIIEQVSNGSVLRVLLLPDFYQITLMLSGIQCGAIRRNEDGTEEAAPFAREARYFVETRLLHRDVQVSLEGMDKNGNLLGTVIHPAGNVSIELVKVGLARVVDWSAQVCPHAPALRQAERTAKEKRLRMWKDYVPPNHGGDMAEYVGRVVEIVSGDTLIVADQAGAEKRVSLSSLRCPRMGREPEPYAVESKELLRKLLIGKKVKVTPEYKRTFAAEGQPSQERTFATVTYNNDRNAATALLAEGLATVNRQGQSEERSSHFETLLETEEAARSAKKGMHSSAPPPKSSVTDLTTPDSRERAKRFLSSLQRQGLQRATVQFILNGARFKLLVGKENCLVTFVCAGVRCPMCTRRDTGVGGEPFGDEALTFARNLCFQRDVDIEVESVDKNGVFMGSLFLGEKGDYSVMLLEAGLAKRQLPAADRSPHAADLARAEDKAKSTGLKDAVPDGQKQVVELELTEICDGAHFYAHVATDSTVAALQEQIAASCGGNGDGGYEPKVGHTCCARFTADNEWYRAKVVSRTATEYTVFFLDYGNSDVVPKSRLKALDASLGPQMVSPQAVECRLAYLIANPPDDGAEGEEAARALSDAAWGKRVFARVEDRDAGVLLVTLLDDATGSVNEDLVSQGLLKVAKKFDKRAAPLVKGLQEKCDAAKTRRLGMWKYGDVDDDDEALDFGMNRVKKQLAAAATAPSSNPWKK</sequence>
<dbReference type="PIRSF" id="PIRSF017179">
    <property type="entry name" value="RISC-Tudor-SN"/>
    <property type="match status" value="1"/>
</dbReference>
<dbReference type="Gene3D" id="2.40.50.90">
    <property type="match status" value="5"/>
</dbReference>
<feature type="domain" description="TNase-like" evidence="7">
    <location>
        <begin position="5"/>
        <end position="140"/>
    </location>
</feature>
<dbReference type="Gene3D" id="2.30.30.140">
    <property type="match status" value="1"/>
</dbReference>
<comment type="subcellular location">
    <subcellularLocation>
        <location evidence="1 4">Cytoplasm</location>
    </subcellularLocation>
</comment>
<feature type="domain" description="TNase-like" evidence="7">
    <location>
        <begin position="314"/>
        <end position="453"/>
    </location>
</feature>
<dbReference type="FunFam" id="2.30.30.140:FF:000018">
    <property type="entry name" value="Serine/threonine-protein kinase 31"/>
    <property type="match status" value="1"/>
</dbReference>
<dbReference type="PANTHER" id="PTHR12302:SF2">
    <property type="entry name" value="STAPHYLOCOCCAL NUCLEASE DOMAIN-CONTAINING PROTEIN 1"/>
    <property type="match status" value="1"/>
</dbReference>
<evidence type="ECO:0000256" key="4">
    <source>
        <dbReference type="PIRNR" id="PIRNR017179"/>
    </source>
</evidence>
<dbReference type="GO" id="GO:0005829">
    <property type="term" value="C:cytosol"/>
    <property type="evidence" value="ECO:0007669"/>
    <property type="project" value="UniProtKB-UniRule"/>
</dbReference>
<reference evidence="9" key="1">
    <citation type="journal article" date="2015" name="PLoS Genet.">
        <title>Genome Sequence and Transcriptome Analyses of Chrysochromulina tobin: Metabolic Tools for Enhanced Algal Fitness in the Prominent Order Prymnesiales (Haptophyceae).</title>
        <authorList>
            <person name="Hovde B.T."/>
            <person name="Deodato C.R."/>
            <person name="Hunsperger H.M."/>
            <person name="Ryken S.A."/>
            <person name="Yost W."/>
            <person name="Jha R.K."/>
            <person name="Patterson J."/>
            <person name="Monnat R.J. Jr."/>
            <person name="Barlow S.B."/>
            <person name="Starkenburg S.R."/>
            <person name="Cattolico R.A."/>
        </authorList>
    </citation>
    <scope>NUCLEOTIDE SEQUENCE</scope>
    <source>
        <strain evidence="9">CCMP291</strain>
    </source>
</reference>
<dbReference type="SMART" id="SM00318">
    <property type="entry name" value="SNc"/>
    <property type="match status" value="4"/>
</dbReference>
<comment type="caution">
    <text evidence="8">The sequence shown here is derived from an EMBL/GenBank/DDBJ whole genome shotgun (WGS) entry which is preliminary data.</text>
</comment>
<dbReference type="Proteomes" id="UP000037460">
    <property type="component" value="Unassembled WGS sequence"/>
</dbReference>
<dbReference type="SMART" id="SM00333">
    <property type="entry name" value="TUDOR"/>
    <property type="match status" value="1"/>
</dbReference>
<dbReference type="GO" id="GO:0003723">
    <property type="term" value="F:RNA binding"/>
    <property type="evidence" value="ECO:0007669"/>
    <property type="project" value="UniProtKB-UniRule"/>
</dbReference>
<dbReference type="SUPFAM" id="SSF50199">
    <property type="entry name" value="Staphylococcal nuclease"/>
    <property type="match status" value="5"/>
</dbReference>
<organism evidence="8 9">
    <name type="scientific">Chrysochromulina tobinii</name>
    <dbReference type="NCBI Taxonomy" id="1460289"/>
    <lineage>
        <taxon>Eukaryota</taxon>
        <taxon>Haptista</taxon>
        <taxon>Haptophyta</taxon>
        <taxon>Prymnesiophyceae</taxon>
        <taxon>Prymnesiales</taxon>
        <taxon>Chrysochromulinaceae</taxon>
        <taxon>Chrysochromulina</taxon>
    </lineage>
</organism>
<dbReference type="GO" id="GO:0006402">
    <property type="term" value="P:mRNA catabolic process"/>
    <property type="evidence" value="ECO:0007669"/>
    <property type="project" value="UniProtKB-UniRule"/>
</dbReference>
<gene>
    <name evidence="8" type="ORF">Ctob_012866</name>
</gene>
<evidence type="ECO:0000256" key="2">
    <source>
        <dbReference type="ARBA" id="ARBA00022490"/>
    </source>
</evidence>
<keyword evidence="2 4" id="KW-0963">Cytoplasm</keyword>
<dbReference type="GO" id="GO:0031332">
    <property type="term" value="C:RNAi effector complex"/>
    <property type="evidence" value="ECO:0007669"/>
    <property type="project" value="InterPro"/>
</dbReference>
<evidence type="ECO:0000256" key="3">
    <source>
        <dbReference type="ARBA" id="ARBA00022737"/>
    </source>
</evidence>
<evidence type="ECO:0000256" key="1">
    <source>
        <dbReference type="ARBA" id="ARBA00004496"/>
    </source>
</evidence>
<dbReference type="GO" id="GO:0004518">
    <property type="term" value="F:nuclease activity"/>
    <property type="evidence" value="ECO:0007669"/>
    <property type="project" value="TreeGrafter"/>
</dbReference>
<accession>A0A0M0JZ25</accession>
<dbReference type="AlphaFoldDB" id="A0A0M0JZ25"/>
<protein>
    <submittedName>
        <fullName evidence="8">Nuclease domain-containing protein 1</fullName>
    </submittedName>
</protein>
<dbReference type="OrthoDB" id="10023235at2759"/>
<dbReference type="SUPFAM" id="SSF63748">
    <property type="entry name" value="Tudor/PWWP/MBT"/>
    <property type="match status" value="1"/>
</dbReference>
<feature type="domain" description="TNase-like" evidence="7">
    <location>
        <begin position="168"/>
        <end position="303"/>
    </location>
</feature>
<feature type="domain" description="TNase-like" evidence="7">
    <location>
        <begin position="484"/>
        <end position="611"/>
    </location>
</feature>
<proteinExistence type="predicted"/>
<dbReference type="GO" id="GO:0031047">
    <property type="term" value="P:regulatory ncRNA-mediated gene silencing"/>
    <property type="evidence" value="ECO:0007669"/>
    <property type="project" value="UniProtKB-UniRule"/>
</dbReference>
<dbReference type="Pfam" id="PF00567">
    <property type="entry name" value="TUDOR"/>
    <property type="match status" value="1"/>
</dbReference>
<dbReference type="InterPro" id="IPR035437">
    <property type="entry name" value="SNase_OB-fold_sf"/>
</dbReference>
<dbReference type="FunFam" id="2.40.50.90:FF:000002">
    <property type="entry name" value="Staphylococcal nuclease domain-containing protein"/>
    <property type="match status" value="1"/>
</dbReference>
<feature type="domain" description="Tudor" evidence="6">
    <location>
        <begin position="669"/>
        <end position="727"/>
    </location>
</feature>
<dbReference type="InterPro" id="IPR002999">
    <property type="entry name" value="Tudor"/>
</dbReference>
<dbReference type="PROSITE" id="PS50304">
    <property type="entry name" value="TUDOR"/>
    <property type="match status" value="1"/>
</dbReference>
<feature type="region of interest" description="Disordered" evidence="5">
    <location>
        <begin position="437"/>
        <end position="468"/>
    </location>
</feature>
<dbReference type="PANTHER" id="PTHR12302">
    <property type="entry name" value="EBNA2 BINDING PROTEIN P100"/>
    <property type="match status" value="1"/>
</dbReference>
<dbReference type="GO" id="GO:0005634">
    <property type="term" value="C:nucleus"/>
    <property type="evidence" value="ECO:0007669"/>
    <property type="project" value="TreeGrafter"/>
</dbReference>
<dbReference type="EMBL" id="JWZX01001925">
    <property type="protein sequence ID" value="KOO31819.1"/>
    <property type="molecule type" value="Genomic_DNA"/>
</dbReference>
<dbReference type="PROSITE" id="PS50830">
    <property type="entry name" value="TNASE_3"/>
    <property type="match status" value="4"/>
</dbReference>
<evidence type="ECO:0000259" key="6">
    <source>
        <dbReference type="PROSITE" id="PS50304"/>
    </source>
</evidence>